<evidence type="ECO:0000256" key="3">
    <source>
        <dbReference type="ARBA" id="ARBA00022618"/>
    </source>
</evidence>
<dbReference type="RefSeq" id="WP_229662925.1">
    <property type="nucleotide sequence ID" value="NZ_BMNI01000010.1"/>
</dbReference>
<keyword evidence="6" id="KW-0131">Cell cycle</keyword>
<evidence type="ECO:0000256" key="2">
    <source>
        <dbReference type="ARBA" id="ARBA00009323"/>
    </source>
</evidence>
<protein>
    <submittedName>
        <fullName evidence="7">Sporulation protein SsgA</fullName>
    </submittedName>
</protein>
<keyword evidence="3" id="KW-0132">Cell division</keyword>
<sequence>MNFDDIRTAQVSESVSFDCVDGAGQTMTLPGELGYTSTDPYAVTATFRTAGGDVVWTFARDLMVRGLTAPAGDGDVHVWPCLDGEGQAVVIIELHSPDGELLVQVATKDVYRFVNRTLAAVPLGTEGEHLDLDVLIGQLMAA</sequence>
<evidence type="ECO:0000313" key="7">
    <source>
        <dbReference type="EMBL" id="GGO93111.1"/>
    </source>
</evidence>
<dbReference type="Proteomes" id="UP000655410">
    <property type="component" value="Unassembled WGS sequence"/>
</dbReference>
<accession>A0ABQ2NCU8</accession>
<dbReference type="InterPro" id="IPR038658">
    <property type="entry name" value="SsgB_sf"/>
</dbReference>
<dbReference type="Gene3D" id="2.30.31.20">
    <property type="entry name" value="Sporulation-specific cell division protein SsgB"/>
    <property type="match status" value="1"/>
</dbReference>
<dbReference type="InterPro" id="IPR006776">
    <property type="entry name" value="SsgB"/>
</dbReference>
<dbReference type="EMBL" id="BMNI01000010">
    <property type="protein sequence ID" value="GGO93111.1"/>
    <property type="molecule type" value="Genomic_DNA"/>
</dbReference>
<name>A0ABQ2NCU8_9ACTN</name>
<gene>
    <name evidence="7" type="ORF">GCM10011584_31090</name>
</gene>
<keyword evidence="4" id="KW-0749">Sporulation</keyword>
<evidence type="ECO:0000256" key="4">
    <source>
        <dbReference type="ARBA" id="ARBA00022969"/>
    </source>
</evidence>
<evidence type="ECO:0000256" key="6">
    <source>
        <dbReference type="ARBA" id="ARBA00023306"/>
    </source>
</evidence>
<organism evidence="7 8">
    <name type="scientific">Nocardioides phosphati</name>
    <dbReference type="NCBI Taxonomy" id="1867775"/>
    <lineage>
        <taxon>Bacteria</taxon>
        <taxon>Bacillati</taxon>
        <taxon>Actinomycetota</taxon>
        <taxon>Actinomycetes</taxon>
        <taxon>Propionibacteriales</taxon>
        <taxon>Nocardioidaceae</taxon>
        <taxon>Nocardioides</taxon>
    </lineage>
</organism>
<reference evidence="8" key="1">
    <citation type="journal article" date="2019" name="Int. J. Syst. Evol. Microbiol.">
        <title>The Global Catalogue of Microorganisms (GCM) 10K type strain sequencing project: providing services to taxonomists for standard genome sequencing and annotation.</title>
        <authorList>
            <consortium name="The Broad Institute Genomics Platform"/>
            <consortium name="The Broad Institute Genome Sequencing Center for Infectious Disease"/>
            <person name="Wu L."/>
            <person name="Ma J."/>
        </authorList>
    </citation>
    <scope>NUCLEOTIDE SEQUENCE [LARGE SCALE GENOMIC DNA]</scope>
    <source>
        <strain evidence="8">CGMCC 4.7371</strain>
    </source>
</reference>
<dbReference type="Pfam" id="PF04686">
    <property type="entry name" value="SsgA"/>
    <property type="match status" value="1"/>
</dbReference>
<keyword evidence="8" id="KW-1185">Reference proteome</keyword>
<evidence type="ECO:0000256" key="1">
    <source>
        <dbReference type="ARBA" id="ARBA00004431"/>
    </source>
</evidence>
<proteinExistence type="inferred from homology"/>
<keyword evidence="5" id="KW-0717">Septation</keyword>
<comment type="similarity">
    <text evidence="2">Belongs to the SsgA family.</text>
</comment>
<evidence type="ECO:0000256" key="5">
    <source>
        <dbReference type="ARBA" id="ARBA00023210"/>
    </source>
</evidence>
<comment type="caution">
    <text evidence="7">The sequence shown here is derived from an EMBL/GenBank/DDBJ whole genome shotgun (WGS) entry which is preliminary data.</text>
</comment>
<comment type="subcellular location">
    <subcellularLocation>
        <location evidence="1">Cell septum</location>
    </subcellularLocation>
</comment>
<evidence type="ECO:0000313" key="8">
    <source>
        <dbReference type="Proteomes" id="UP000655410"/>
    </source>
</evidence>